<proteinExistence type="predicted"/>
<organism evidence="2 3">
    <name type="scientific">Saguinus oedipus</name>
    <name type="common">Cotton-top tamarin</name>
    <name type="synonym">Oedipomidas oedipus</name>
    <dbReference type="NCBI Taxonomy" id="9490"/>
    <lineage>
        <taxon>Eukaryota</taxon>
        <taxon>Metazoa</taxon>
        <taxon>Chordata</taxon>
        <taxon>Craniata</taxon>
        <taxon>Vertebrata</taxon>
        <taxon>Euteleostomi</taxon>
        <taxon>Mammalia</taxon>
        <taxon>Eutheria</taxon>
        <taxon>Euarchontoglires</taxon>
        <taxon>Primates</taxon>
        <taxon>Haplorrhini</taxon>
        <taxon>Platyrrhini</taxon>
        <taxon>Cebidae</taxon>
        <taxon>Callitrichinae</taxon>
        <taxon>Saguinus</taxon>
    </lineage>
</organism>
<sequence>MGDKESLAQVRENGTYLKKNRQSSQAVGMRKRLQELQQHLPETAGHGNGNTRNKLSLEKLPCDDMGPEQSAEAQAQELKRAGSDDQSYAAGQRNWTEPH</sequence>
<name>A0ABQ9VHJ8_SAGOE</name>
<dbReference type="EMBL" id="JASSZA010000006">
    <property type="protein sequence ID" value="KAK2108823.1"/>
    <property type="molecule type" value="Genomic_DNA"/>
</dbReference>
<comment type="caution">
    <text evidence="2">The sequence shown here is derived from an EMBL/GenBank/DDBJ whole genome shotgun (WGS) entry which is preliminary data.</text>
</comment>
<keyword evidence="3" id="KW-1185">Reference proteome</keyword>
<evidence type="ECO:0000313" key="2">
    <source>
        <dbReference type="EMBL" id="KAK2108823.1"/>
    </source>
</evidence>
<feature type="region of interest" description="Disordered" evidence="1">
    <location>
        <begin position="1"/>
        <end position="99"/>
    </location>
</feature>
<evidence type="ECO:0000256" key="1">
    <source>
        <dbReference type="SAM" id="MobiDB-lite"/>
    </source>
</evidence>
<evidence type="ECO:0000313" key="3">
    <source>
        <dbReference type="Proteomes" id="UP001266305"/>
    </source>
</evidence>
<reference evidence="2 3" key="1">
    <citation type="submission" date="2023-05" db="EMBL/GenBank/DDBJ databases">
        <title>B98-5 Cell Line De Novo Hybrid Assembly: An Optical Mapping Approach.</title>
        <authorList>
            <person name="Kananen K."/>
            <person name="Auerbach J.A."/>
            <person name="Kautto E."/>
            <person name="Blachly J.S."/>
        </authorList>
    </citation>
    <scope>NUCLEOTIDE SEQUENCE [LARGE SCALE GENOMIC DNA]</scope>
    <source>
        <strain evidence="2">B95-8</strain>
        <tissue evidence="2">Cell line</tissue>
    </source>
</reference>
<dbReference type="Proteomes" id="UP001266305">
    <property type="component" value="Unassembled WGS sequence"/>
</dbReference>
<accession>A0ABQ9VHJ8</accession>
<gene>
    <name evidence="2" type="ORF">P7K49_013988</name>
</gene>
<protein>
    <submittedName>
        <fullName evidence="2">Uncharacterized protein</fullName>
    </submittedName>
</protein>